<evidence type="ECO:0000259" key="5">
    <source>
        <dbReference type="Pfam" id="PF04542"/>
    </source>
</evidence>
<gene>
    <name evidence="8" type="ORF">ACI76L_07115</name>
    <name evidence="7" type="ORF">CGC58_07305</name>
</gene>
<dbReference type="SUPFAM" id="SSF88946">
    <property type="entry name" value="Sigma2 domain of RNA polymerase sigma factors"/>
    <property type="match status" value="1"/>
</dbReference>
<dbReference type="Pfam" id="PF04542">
    <property type="entry name" value="Sigma70_r2"/>
    <property type="match status" value="1"/>
</dbReference>
<dbReference type="CDD" id="cd06171">
    <property type="entry name" value="Sigma70_r4"/>
    <property type="match status" value="1"/>
</dbReference>
<evidence type="ECO:0000256" key="2">
    <source>
        <dbReference type="ARBA" id="ARBA00023015"/>
    </source>
</evidence>
<dbReference type="GO" id="GO:0003677">
    <property type="term" value="F:DNA binding"/>
    <property type="evidence" value="ECO:0007669"/>
    <property type="project" value="InterPro"/>
</dbReference>
<dbReference type="PANTHER" id="PTHR43133">
    <property type="entry name" value="RNA POLYMERASE ECF-TYPE SIGMA FACTO"/>
    <property type="match status" value="1"/>
</dbReference>
<keyword evidence="10" id="KW-1185">Reference proteome</keyword>
<keyword evidence="3" id="KW-0731">Sigma factor</keyword>
<feature type="domain" description="RNA polymerase sigma factor 70 region 4 type 2" evidence="6">
    <location>
        <begin position="123"/>
        <end position="173"/>
    </location>
</feature>
<dbReference type="OrthoDB" id="1056775at2"/>
<dbReference type="Proteomes" id="UP001622370">
    <property type="component" value="Unassembled WGS sequence"/>
</dbReference>
<dbReference type="InterPro" id="IPR013325">
    <property type="entry name" value="RNA_pol_sigma_r2"/>
</dbReference>
<accession>A0A250FX26</accession>
<dbReference type="Pfam" id="PF08281">
    <property type="entry name" value="Sigma70_r4_2"/>
    <property type="match status" value="1"/>
</dbReference>
<dbReference type="NCBIfam" id="TIGR02937">
    <property type="entry name" value="sigma70-ECF"/>
    <property type="match status" value="1"/>
</dbReference>
<dbReference type="KEGG" id="csto:CGC58_07305"/>
<dbReference type="InterPro" id="IPR039425">
    <property type="entry name" value="RNA_pol_sigma-70-like"/>
</dbReference>
<comment type="similarity">
    <text evidence="1">Belongs to the sigma-70 factor family. ECF subfamily.</text>
</comment>
<reference evidence="8 10" key="1">
    <citation type="journal article" date="2016" name="Sci. Rep.">
        <title>Whole genome sequencing identifies a novel species of the genus Capnocytophaga isolated from dog and cat bite wounds in humans.</title>
        <authorList>
            <person name="Zangenah S."/>
            <person name="Abbasi N."/>
            <person name="Andersson A.F."/>
            <person name="Bergman P."/>
        </authorList>
    </citation>
    <scope>NUCLEOTIDE SEQUENCE [LARGE SCALE GENOMIC DNA]</scope>
    <source>
        <strain evidence="8 10">W5</strain>
    </source>
</reference>
<evidence type="ECO:0000313" key="8">
    <source>
        <dbReference type="EMBL" id="MFK8293548.1"/>
    </source>
</evidence>
<sequence length="189" mass="21905">MTSNDNDNEQMLLLEIQKGSEQAMREIYCKYVRYLTAVCSRYLQDEEDVKDVLQEGFLKIFSSVSSFEYRGVGSLKGWMTKIIVNETLKFMKRNSQAMFVELKQEKMDAIDEEPDTSGIPSDVIHQMIRELPDGYRTIFNLYVIEEKSHKEIAALLNIKENSSASQFHRAKLLLADKIKQYRTLNSVSL</sequence>
<name>A0A250FX26_9FLAO</name>
<evidence type="ECO:0000313" key="9">
    <source>
        <dbReference type="Proteomes" id="UP000217348"/>
    </source>
</evidence>
<dbReference type="InterPro" id="IPR036388">
    <property type="entry name" value="WH-like_DNA-bd_sf"/>
</dbReference>
<feature type="domain" description="RNA polymerase sigma-70 region 2" evidence="5">
    <location>
        <begin position="30"/>
        <end position="95"/>
    </location>
</feature>
<keyword evidence="4" id="KW-0804">Transcription</keyword>
<dbReference type="RefSeq" id="WP_095896128.1">
    <property type="nucleotide sequence ID" value="NZ_CP022387.1"/>
</dbReference>
<dbReference type="GO" id="GO:0016987">
    <property type="term" value="F:sigma factor activity"/>
    <property type="evidence" value="ECO:0007669"/>
    <property type="project" value="UniProtKB-KW"/>
</dbReference>
<reference evidence="9" key="3">
    <citation type="submission" date="2017-06" db="EMBL/GenBank/DDBJ databases">
        <title>Capnocytophaga spp. assemblies.</title>
        <authorList>
            <person name="Gulvik C.A."/>
        </authorList>
    </citation>
    <scope>NUCLEOTIDE SEQUENCE [LARGE SCALE GENOMIC DNA]</scope>
    <source>
        <strain evidence="9">H2177</strain>
    </source>
</reference>
<evidence type="ECO:0000313" key="10">
    <source>
        <dbReference type="Proteomes" id="UP001622370"/>
    </source>
</evidence>
<dbReference type="EMBL" id="CP022387">
    <property type="protein sequence ID" value="ATA89551.1"/>
    <property type="molecule type" value="Genomic_DNA"/>
</dbReference>
<dbReference type="Proteomes" id="UP000217348">
    <property type="component" value="Chromosome"/>
</dbReference>
<dbReference type="InterPro" id="IPR014284">
    <property type="entry name" value="RNA_pol_sigma-70_dom"/>
</dbReference>
<protein>
    <submittedName>
        <fullName evidence="8">RNA polymerase sigma factor</fullName>
    </submittedName>
    <submittedName>
        <fullName evidence="7">RNA polymerase subunit sigma</fullName>
    </submittedName>
</protein>
<reference evidence="7" key="2">
    <citation type="journal article" date="2017" name="Genome Announc.">
        <title>Twelve Complete Reference Genomes of Clinical Isolates in the Capnocytophaga Genus.</title>
        <authorList>
            <person name="Villarma A."/>
            <person name="Gulvik C.A."/>
            <person name="Rowe L.A."/>
            <person name="Sheth M."/>
            <person name="Juieng P."/>
            <person name="Nicholson A.C."/>
            <person name="Loparev V.N."/>
            <person name="McQuiston J.R."/>
        </authorList>
    </citation>
    <scope>NUCLEOTIDE SEQUENCE</scope>
    <source>
        <strain evidence="7">H2177</strain>
    </source>
</reference>
<dbReference type="EMBL" id="JBJGWJ010000004">
    <property type="protein sequence ID" value="MFK8293548.1"/>
    <property type="molecule type" value="Genomic_DNA"/>
</dbReference>
<dbReference type="Gene3D" id="1.10.1740.10">
    <property type="match status" value="1"/>
</dbReference>
<evidence type="ECO:0000256" key="3">
    <source>
        <dbReference type="ARBA" id="ARBA00023082"/>
    </source>
</evidence>
<evidence type="ECO:0000313" key="7">
    <source>
        <dbReference type="EMBL" id="ATA89551.1"/>
    </source>
</evidence>
<organism evidence="7 9">
    <name type="scientific">Capnocytophaga stomatis</name>
    <dbReference type="NCBI Taxonomy" id="1848904"/>
    <lineage>
        <taxon>Bacteria</taxon>
        <taxon>Pseudomonadati</taxon>
        <taxon>Bacteroidota</taxon>
        <taxon>Flavobacteriia</taxon>
        <taxon>Flavobacteriales</taxon>
        <taxon>Flavobacteriaceae</taxon>
        <taxon>Capnocytophaga</taxon>
    </lineage>
</organism>
<dbReference type="AlphaFoldDB" id="A0A250FX26"/>
<dbReference type="InterPro" id="IPR013249">
    <property type="entry name" value="RNA_pol_sigma70_r4_t2"/>
</dbReference>
<proteinExistence type="inferred from homology"/>
<dbReference type="SUPFAM" id="SSF88659">
    <property type="entry name" value="Sigma3 and sigma4 domains of RNA polymerase sigma factors"/>
    <property type="match status" value="1"/>
</dbReference>
<evidence type="ECO:0000256" key="1">
    <source>
        <dbReference type="ARBA" id="ARBA00010641"/>
    </source>
</evidence>
<dbReference type="Gene3D" id="1.10.10.10">
    <property type="entry name" value="Winged helix-like DNA-binding domain superfamily/Winged helix DNA-binding domain"/>
    <property type="match status" value="1"/>
</dbReference>
<dbReference type="GO" id="GO:0006352">
    <property type="term" value="P:DNA-templated transcription initiation"/>
    <property type="evidence" value="ECO:0007669"/>
    <property type="project" value="InterPro"/>
</dbReference>
<reference evidence="8" key="4">
    <citation type="submission" date="2024-10" db="EMBL/GenBank/DDBJ databases">
        <authorList>
            <person name="Bergman P."/>
            <person name="Andersson A.F."/>
            <person name="Zangenah S."/>
            <person name="Abbasi N."/>
        </authorList>
    </citation>
    <scope>NUCLEOTIDE SEQUENCE</scope>
    <source>
        <strain evidence="8">W5</strain>
    </source>
</reference>
<dbReference type="InterPro" id="IPR013324">
    <property type="entry name" value="RNA_pol_sigma_r3/r4-like"/>
</dbReference>
<dbReference type="InterPro" id="IPR007627">
    <property type="entry name" value="RNA_pol_sigma70_r2"/>
</dbReference>
<dbReference type="PANTHER" id="PTHR43133:SF46">
    <property type="entry name" value="RNA POLYMERASE SIGMA-70 FACTOR ECF SUBFAMILY"/>
    <property type="match status" value="1"/>
</dbReference>
<evidence type="ECO:0000256" key="4">
    <source>
        <dbReference type="ARBA" id="ARBA00023163"/>
    </source>
</evidence>
<evidence type="ECO:0000259" key="6">
    <source>
        <dbReference type="Pfam" id="PF08281"/>
    </source>
</evidence>
<keyword evidence="2" id="KW-0805">Transcription regulation</keyword>